<dbReference type="EMBL" id="FMPI01000025">
    <property type="protein sequence ID" value="SCT42177.1"/>
    <property type="molecule type" value="Genomic_DNA"/>
</dbReference>
<dbReference type="Proteomes" id="UP000095412">
    <property type="component" value="Unassembled WGS sequence"/>
</dbReference>
<evidence type="ECO:0000256" key="4">
    <source>
        <dbReference type="PIRSR" id="PIRSR000097-1"/>
    </source>
</evidence>
<protein>
    <submittedName>
        <fullName evidence="8">Aldo keto reductase</fullName>
        <ecNumber evidence="8">1.1.1.274</ecNumber>
    </submittedName>
</protein>
<dbReference type="InterPro" id="IPR020471">
    <property type="entry name" value="AKR"/>
</dbReference>
<feature type="active site" description="Proton donor" evidence="4">
    <location>
        <position position="48"/>
    </location>
</feature>
<dbReference type="SUPFAM" id="SSF51430">
    <property type="entry name" value="NAD(P)-linked oxidoreductase"/>
    <property type="match status" value="1"/>
</dbReference>
<dbReference type="PANTHER" id="PTHR43827:SF3">
    <property type="entry name" value="NADP-DEPENDENT OXIDOREDUCTASE DOMAIN-CONTAINING PROTEIN"/>
    <property type="match status" value="1"/>
</dbReference>
<dbReference type="GO" id="GO:0050580">
    <property type="term" value="F:2,5-didehydrogluconate reductase activity"/>
    <property type="evidence" value="ECO:0007669"/>
    <property type="project" value="UniProtKB-EC"/>
</dbReference>
<dbReference type="RefSeq" id="WP_069996506.1">
    <property type="nucleotide sequence ID" value="NZ_FMPG01000006.1"/>
</dbReference>
<dbReference type="PRINTS" id="PR00069">
    <property type="entry name" value="ALDKETRDTASE"/>
</dbReference>
<comment type="similarity">
    <text evidence="1">Belongs to the aldo/keto reductase family.</text>
</comment>
<dbReference type="Proteomes" id="UP000095768">
    <property type="component" value="Unassembled WGS sequence"/>
</dbReference>
<reference evidence="9 10" key="2">
    <citation type="submission" date="2016-09" db="EMBL/GenBank/DDBJ databases">
        <authorList>
            <consortium name="Pathogen Informatics"/>
            <person name="Sun Q."/>
            <person name="Inoue M."/>
        </authorList>
    </citation>
    <scope>NUCLEOTIDE SEQUENCE [LARGE SCALE GENOMIC DNA]</scope>
    <source>
        <strain evidence="9 10">82C</strain>
    </source>
</reference>
<evidence type="ECO:0000313" key="10">
    <source>
        <dbReference type="Proteomes" id="UP000095412"/>
    </source>
</evidence>
<evidence type="ECO:0000256" key="2">
    <source>
        <dbReference type="ARBA" id="ARBA00022857"/>
    </source>
</evidence>
<dbReference type="EC" id="1.1.1.274" evidence="8"/>
<feature type="binding site" evidence="5">
    <location>
        <position position="106"/>
    </location>
    <ligand>
        <name>substrate</name>
    </ligand>
</feature>
<dbReference type="CDD" id="cd19132">
    <property type="entry name" value="AKR_AKR5D1_E1"/>
    <property type="match status" value="1"/>
</dbReference>
<evidence type="ECO:0000313" key="11">
    <source>
        <dbReference type="Proteomes" id="UP000095768"/>
    </source>
</evidence>
<dbReference type="PIRSF" id="PIRSF000097">
    <property type="entry name" value="AKR"/>
    <property type="match status" value="1"/>
</dbReference>
<keyword evidence="3 8" id="KW-0560">Oxidoreductase</keyword>
<organism evidence="8 11">
    <name type="scientific">Staphylococcus caeli</name>
    <dbReference type="NCBI Taxonomy" id="2201815"/>
    <lineage>
        <taxon>Bacteria</taxon>
        <taxon>Bacillati</taxon>
        <taxon>Bacillota</taxon>
        <taxon>Bacilli</taxon>
        <taxon>Bacillales</taxon>
        <taxon>Staphylococcaceae</taxon>
        <taxon>Staphylococcus</taxon>
    </lineage>
</organism>
<proteinExistence type="inferred from homology"/>
<evidence type="ECO:0000259" key="7">
    <source>
        <dbReference type="Pfam" id="PF00248"/>
    </source>
</evidence>
<name>A0A1D4R435_9STAP</name>
<evidence type="ECO:0000256" key="5">
    <source>
        <dbReference type="PIRSR" id="PIRSR000097-2"/>
    </source>
</evidence>
<dbReference type="EMBL" id="FMPG01000006">
    <property type="protein sequence ID" value="SCT06911.1"/>
    <property type="molecule type" value="Genomic_DNA"/>
</dbReference>
<evidence type="ECO:0000256" key="3">
    <source>
        <dbReference type="ARBA" id="ARBA00023002"/>
    </source>
</evidence>
<evidence type="ECO:0000313" key="8">
    <source>
        <dbReference type="EMBL" id="SCT06911.1"/>
    </source>
</evidence>
<accession>A0A1D4R435</accession>
<dbReference type="InterPro" id="IPR018170">
    <property type="entry name" value="Aldo/ket_reductase_CS"/>
</dbReference>
<dbReference type="InterPro" id="IPR023210">
    <property type="entry name" value="NADP_OxRdtase_dom"/>
</dbReference>
<feature type="domain" description="NADP-dependent oxidoreductase" evidence="7">
    <location>
        <begin position="15"/>
        <end position="258"/>
    </location>
</feature>
<dbReference type="OrthoDB" id="9804790at2"/>
<dbReference type="PANTHER" id="PTHR43827">
    <property type="entry name" value="2,5-DIKETO-D-GLUCONIC ACID REDUCTASE"/>
    <property type="match status" value="1"/>
</dbReference>
<dbReference type="Gene3D" id="3.20.20.100">
    <property type="entry name" value="NADP-dependent oxidoreductase domain"/>
    <property type="match status" value="1"/>
</dbReference>
<keyword evidence="2" id="KW-0521">NADP</keyword>
<evidence type="ECO:0000256" key="6">
    <source>
        <dbReference type="PIRSR" id="PIRSR000097-3"/>
    </source>
</evidence>
<dbReference type="AlphaFoldDB" id="A0A1D4R435"/>
<feature type="site" description="Lowers pKa of active site Tyr" evidence="6">
    <location>
        <position position="73"/>
    </location>
</feature>
<keyword evidence="10" id="KW-1185">Reference proteome</keyword>
<sequence>MDNLNMIDGQVLPQIGFGTYKLNGAHGVHAITNALNQGYRLLDTAYNYENEGTVGKAIANSHVTRDQVIVTSKLPGRYHDYDAAMVAIQESLYRLNVEYIDLYLIHWPNPRQGKYVEAWRAMIDAQKAGLIKSIGVCNFLPEHIETLEKETGVLPTVNQIELHPYFNQQDIIKFHQEKGIITQAWSPLGRASEVIKDKDVAVIAEKHNKTIPQIILKWHVQNDVVPIPKSTSIARQIQNKDIFDFTLEEQDMDAINQLTQKDGRLKGQDPAIYEEF</sequence>
<dbReference type="FunFam" id="3.20.20.100:FF:000015">
    <property type="entry name" value="Oxidoreductase, aldo/keto reductase family"/>
    <property type="match status" value="1"/>
</dbReference>
<dbReference type="PROSITE" id="PS00062">
    <property type="entry name" value="ALDOKETO_REDUCTASE_2"/>
    <property type="match status" value="1"/>
</dbReference>
<gene>
    <name evidence="8" type="primary">dkgB</name>
    <name evidence="8" type="ORF">SAMEA2297795_01726</name>
    <name evidence="9" type="ORF">SAMEA2297796_02374</name>
</gene>
<dbReference type="PROSITE" id="PS00798">
    <property type="entry name" value="ALDOKETO_REDUCTASE_1"/>
    <property type="match status" value="1"/>
</dbReference>
<evidence type="ECO:0000256" key="1">
    <source>
        <dbReference type="ARBA" id="ARBA00007905"/>
    </source>
</evidence>
<dbReference type="PROSITE" id="PS00063">
    <property type="entry name" value="ALDOKETO_REDUCTASE_3"/>
    <property type="match status" value="1"/>
</dbReference>
<dbReference type="InterPro" id="IPR036812">
    <property type="entry name" value="NAD(P)_OxRdtase_dom_sf"/>
</dbReference>
<reference evidence="8 11" key="1">
    <citation type="submission" date="2016-09" db="EMBL/GenBank/DDBJ databases">
        <authorList>
            <consortium name="Pathogen Informatics"/>
        </authorList>
    </citation>
    <scope>NUCLEOTIDE SEQUENCE [LARGE SCALE GENOMIC DNA]</scope>
    <source>
        <strain evidence="8 11">82B</strain>
    </source>
</reference>
<evidence type="ECO:0000313" key="9">
    <source>
        <dbReference type="EMBL" id="SCT42177.1"/>
    </source>
</evidence>
<dbReference type="Pfam" id="PF00248">
    <property type="entry name" value="Aldo_ket_red"/>
    <property type="match status" value="1"/>
</dbReference>